<reference evidence="2" key="2">
    <citation type="journal article" date="2015" name="Data Brief">
        <title>Shoot transcriptome of the giant reed, Arundo donax.</title>
        <authorList>
            <person name="Barrero R.A."/>
            <person name="Guerrero F.D."/>
            <person name="Moolhuijzen P."/>
            <person name="Goolsby J.A."/>
            <person name="Tidwell J."/>
            <person name="Bellgard S.E."/>
            <person name="Bellgard M.I."/>
        </authorList>
    </citation>
    <scope>NUCLEOTIDE SEQUENCE</scope>
    <source>
        <tissue evidence="2">Shoot tissue taken approximately 20 cm above the soil surface</tissue>
    </source>
</reference>
<evidence type="ECO:0000313" key="2">
    <source>
        <dbReference type="EMBL" id="JAD92892.1"/>
    </source>
</evidence>
<keyword evidence="1" id="KW-0472">Membrane</keyword>
<keyword evidence="1" id="KW-1133">Transmembrane helix</keyword>
<proteinExistence type="predicted"/>
<name>A0A0A9EA74_ARUDO</name>
<accession>A0A0A9EA74</accession>
<evidence type="ECO:0000256" key="1">
    <source>
        <dbReference type="SAM" id="Phobius"/>
    </source>
</evidence>
<sequence length="33" mass="3910">MQHMLKILVNCKHMFLLLFHLVLPILLYVSSVD</sequence>
<organism evidence="2">
    <name type="scientific">Arundo donax</name>
    <name type="common">Giant reed</name>
    <name type="synonym">Donax arundinaceus</name>
    <dbReference type="NCBI Taxonomy" id="35708"/>
    <lineage>
        <taxon>Eukaryota</taxon>
        <taxon>Viridiplantae</taxon>
        <taxon>Streptophyta</taxon>
        <taxon>Embryophyta</taxon>
        <taxon>Tracheophyta</taxon>
        <taxon>Spermatophyta</taxon>
        <taxon>Magnoliopsida</taxon>
        <taxon>Liliopsida</taxon>
        <taxon>Poales</taxon>
        <taxon>Poaceae</taxon>
        <taxon>PACMAD clade</taxon>
        <taxon>Arundinoideae</taxon>
        <taxon>Arundineae</taxon>
        <taxon>Arundo</taxon>
    </lineage>
</organism>
<reference evidence="2" key="1">
    <citation type="submission" date="2014-09" db="EMBL/GenBank/DDBJ databases">
        <authorList>
            <person name="Magalhaes I.L.F."/>
            <person name="Oliveira U."/>
            <person name="Santos F.R."/>
            <person name="Vidigal T.H.D.A."/>
            <person name="Brescovit A.D."/>
            <person name="Santos A.J."/>
        </authorList>
    </citation>
    <scope>NUCLEOTIDE SEQUENCE</scope>
    <source>
        <tissue evidence="2">Shoot tissue taken approximately 20 cm above the soil surface</tissue>
    </source>
</reference>
<keyword evidence="1" id="KW-0812">Transmembrane</keyword>
<dbReference type="EMBL" id="GBRH01205003">
    <property type="protein sequence ID" value="JAD92892.1"/>
    <property type="molecule type" value="Transcribed_RNA"/>
</dbReference>
<protein>
    <submittedName>
        <fullName evidence="2">Uncharacterized protein</fullName>
    </submittedName>
</protein>
<feature type="transmembrane region" description="Helical" evidence="1">
    <location>
        <begin position="7"/>
        <end position="29"/>
    </location>
</feature>
<dbReference type="AlphaFoldDB" id="A0A0A9EA74"/>